<protein>
    <recommendedName>
        <fullName evidence="2">Glutaredoxin domain-containing protein</fullName>
    </recommendedName>
</protein>
<dbReference type="PANTHER" id="PTHR45669">
    <property type="entry name" value="GLUTAREDOXIN DOMAIN-CONTAINING CYSTEINE-RICH PROTEIN CG12206-RELATED"/>
    <property type="match status" value="1"/>
</dbReference>
<dbReference type="STRING" id="3750.A0A498JL40"/>
<comment type="caution">
    <text evidence="3">The sequence shown here is derived from an EMBL/GenBank/DDBJ whole genome shotgun (WGS) entry which is preliminary data.</text>
</comment>
<gene>
    <name evidence="3" type="ORF">DVH24_008265</name>
</gene>
<dbReference type="Pfam" id="PF23733">
    <property type="entry name" value="GRXCR1-2_C"/>
    <property type="match status" value="1"/>
</dbReference>
<feature type="domain" description="Glutaredoxin" evidence="2">
    <location>
        <begin position="236"/>
        <end position="310"/>
    </location>
</feature>
<organism evidence="3 4">
    <name type="scientific">Malus domestica</name>
    <name type="common">Apple</name>
    <name type="synonym">Pyrus malus</name>
    <dbReference type="NCBI Taxonomy" id="3750"/>
    <lineage>
        <taxon>Eukaryota</taxon>
        <taxon>Viridiplantae</taxon>
        <taxon>Streptophyta</taxon>
        <taxon>Embryophyta</taxon>
        <taxon>Tracheophyta</taxon>
        <taxon>Spermatophyta</taxon>
        <taxon>Magnoliopsida</taxon>
        <taxon>eudicotyledons</taxon>
        <taxon>Gunneridae</taxon>
        <taxon>Pentapetalae</taxon>
        <taxon>rosids</taxon>
        <taxon>fabids</taxon>
        <taxon>Rosales</taxon>
        <taxon>Rosaceae</taxon>
        <taxon>Amygdaloideae</taxon>
        <taxon>Maleae</taxon>
        <taxon>Malus</taxon>
    </lineage>
</organism>
<feature type="compositionally biased region" description="Polar residues" evidence="1">
    <location>
        <begin position="106"/>
        <end position="120"/>
    </location>
</feature>
<dbReference type="Pfam" id="PF00462">
    <property type="entry name" value="Glutaredoxin"/>
    <property type="match status" value="1"/>
</dbReference>
<dbReference type="PANTHER" id="PTHR45669:SF7">
    <property type="entry name" value="F1N19.7"/>
    <property type="match status" value="1"/>
</dbReference>
<dbReference type="CDD" id="cd03031">
    <property type="entry name" value="GRX_GRX_like"/>
    <property type="match status" value="1"/>
</dbReference>
<dbReference type="AlphaFoldDB" id="A0A498JL40"/>
<dbReference type="InterPro" id="IPR002109">
    <property type="entry name" value="Glutaredoxin"/>
</dbReference>
<reference evidence="3 4" key="1">
    <citation type="submission" date="2018-10" db="EMBL/GenBank/DDBJ databases">
        <title>A high-quality apple genome assembly.</title>
        <authorList>
            <person name="Hu J."/>
        </authorList>
    </citation>
    <scope>NUCLEOTIDE SEQUENCE [LARGE SCALE GENOMIC DNA]</scope>
    <source>
        <strain evidence="4">cv. HFTH1</strain>
        <tissue evidence="3">Young leaf</tissue>
    </source>
</reference>
<evidence type="ECO:0000256" key="1">
    <source>
        <dbReference type="SAM" id="MobiDB-lite"/>
    </source>
</evidence>
<dbReference type="EMBL" id="RDQH01000332">
    <property type="protein sequence ID" value="RXH95765.1"/>
    <property type="molecule type" value="Genomic_DNA"/>
</dbReference>
<dbReference type="Proteomes" id="UP000290289">
    <property type="component" value="Chromosome 6"/>
</dbReference>
<dbReference type="InterPro" id="IPR036249">
    <property type="entry name" value="Thioredoxin-like_sf"/>
</dbReference>
<dbReference type="Gene3D" id="3.40.30.10">
    <property type="entry name" value="Glutaredoxin"/>
    <property type="match status" value="1"/>
</dbReference>
<evidence type="ECO:0000313" key="3">
    <source>
        <dbReference type="EMBL" id="RXH95765.1"/>
    </source>
</evidence>
<dbReference type="SUPFAM" id="SSF52833">
    <property type="entry name" value="Thioredoxin-like"/>
    <property type="match status" value="1"/>
</dbReference>
<keyword evidence="4" id="KW-1185">Reference proteome</keyword>
<proteinExistence type="predicted"/>
<feature type="compositionally biased region" description="Basic and acidic residues" evidence="1">
    <location>
        <begin position="95"/>
        <end position="105"/>
    </location>
</feature>
<dbReference type="PROSITE" id="PS51354">
    <property type="entry name" value="GLUTAREDOXIN_2"/>
    <property type="match status" value="1"/>
</dbReference>
<feature type="region of interest" description="Disordered" evidence="1">
    <location>
        <begin position="95"/>
        <end position="181"/>
    </location>
</feature>
<evidence type="ECO:0000259" key="2">
    <source>
        <dbReference type="Pfam" id="PF00462"/>
    </source>
</evidence>
<sequence>MGCASSKRIEAAAVDYKPAPASYAVFDINSVQEPWLVFDNTTSQEQEQEQQQSHEKPAHMPAQILDKLNSFENEAGVAAPYTWDEVSKALEDLKPNIKPKPKSEPDTQPEQSPSPAQNEPASRKPRKSASFHTLEELDARHTAKPTPLKKSESMRSAWKKPVPAEPARFESRADTAGTESTTTVIKSVRDNMFIMRDRMEREKEGKLAAYDRMMKTRRDPLSEYPEKCPPGGAESVVVYTTSLRGVRRTFEDCSKVKGIMEGHRIVYDERDVALHGEFLGELKGLLGGGSSGSDGNNVSVPRVFVKGRYIGGVDETVELNESGVFGRMVKLARVERGVGWKVCEGCGGARFVPCMECGGSCKVVVGEKRERCPKCNENGLVHCVACWSS</sequence>
<feature type="region of interest" description="Disordered" evidence="1">
    <location>
        <begin position="38"/>
        <end position="71"/>
    </location>
</feature>
<evidence type="ECO:0000313" key="4">
    <source>
        <dbReference type="Proteomes" id="UP000290289"/>
    </source>
</evidence>
<name>A0A498JL40_MALDO</name>
<accession>A0A498JL40</accession>